<dbReference type="EMBL" id="BAAAXQ010000057">
    <property type="protein sequence ID" value="GAA3020910.1"/>
    <property type="molecule type" value="Genomic_DNA"/>
</dbReference>
<feature type="transmembrane region" description="Helical" evidence="8">
    <location>
        <begin position="34"/>
        <end position="52"/>
    </location>
</feature>
<feature type="transmembrane region" description="Helical" evidence="8">
    <location>
        <begin position="97"/>
        <end position="117"/>
    </location>
</feature>
<feature type="transmembrane region" description="Helical" evidence="8">
    <location>
        <begin position="289"/>
        <end position="309"/>
    </location>
</feature>
<comment type="caution">
    <text evidence="9">The sequence shown here is derived from an EMBL/GenBank/DDBJ whole genome shotgun (WGS) entry which is preliminary data.</text>
</comment>
<evidence type="ECO:0000256" key="5">
    <source>
        <dbReference type="ARBA" id="ARBA00022692"/>
    </source>
</evidence>
<evidence type="ECO:0000256" key="4">
    <source>
        <dbReference type="ARBA" id="ARBA00022475"/>
    </source>
</evidence>
<sequence>MLEAYLNILVIFLLMFVGYVLSYKQWFSNRTADVFSKVVLNLALPFNMFLTITDRFSKEEFLSLFKGMIIPILSMLLTLLFSLFYRRFFQVKGTRRGTFATIFTCSNTIFIGLPINLAIFGEKAVPYVLLYYIVNTSIFWTLGVFLIAQDDPHIKEARVTFHPLVALKKVFSPALMGFIIGLIWMLLNIKVPGFIADFGGYLANLTTPLSMFAIGIIVYFHGIKNLKLNKDIIGVLLGRYVFSPLIVWLLGQWIAVPTLMLQVFIIQAAMPVQNSIPILARNYHADEEFAASSLGYSVLLYLIYIPFLLKLIYML</sequence>
<organism evidence="9 10">
    <name type="scientific">Tetragenococcus solitarius</name>
    <dbReference type="NCBI Taxonomy" id="71453"/>
    <lineage>
        <taxon>Bacteria</taxon>
        <taxon>Bacillati</taxon>
        <taxon>Bacillota</taxon>
        <taxon>Bacilli</taxon>
        <taxon>Lactobacillales</taxon>
        <taxon>Enterococcaceae</taxon>
        <taxon>Tetragenococcus</taxon>
    </lineage>
</organism>
<feature type="transmembrane region" description="Helical" evidence="8">
    <location>
        <begin position="64"/>
        <end position="85"/>
    </location>
</feature>
<gene>
    <name evidence="9" type="ORF">GCM10019998_16570</name>
</gene>
<keyword evidence="10" id="KW-1185">Reference proteome</keyword>
<dbReference type="PANTHER" id="PTHR36838">
    <property type="entry name" value="AUXIN EFFLUX CARRIER FAMILY PROTEIN"/>
    <property type="match status" value="1"/>
</dbReference>
<keyword evidence="3" id="KW-0813">Transport</keyword>
<evidence type="ECO:0000256" key="6">
    <source>
        <dbReference type="ARBA" id="ARBA00022989"/>
    </source>
</evidence>
<keyword evidence="5 8" id="KW-0812">Transmembrane</keyword>
<feature type="transmembrane region" description="Helical" evidence="8">
    <location>
        <begin position="170"/>
        <end position="189"/>
    </location>
</feature>
<dbReference type="RefSeq" id="WP_068709386.1">
    <property type="nucleotide sequence ID" value="NZ_BAAAXQ010000057.1"/>
</dbReference>
<dbReference type="PANTHER" id="PTHR36838:SF1">
    <property type="entry name" value="SLR1864 PROTEIN"/>
    <property type="match status" value="1"/>
</dbReference>
<comment type="subcellular location">
    <subcellularLocation>
        <location evidence="1">Cell membrane</location>
        <topology evidence="1">Multi-pass membrane protein</topology>
    </subcellularLocation>
</comment>
<feature type="transmembrane region" description="Helical" evidence="8">
    <location>
        <begin position="201"/>
        <end position="220"/>
    </location>
</feature>
<keyword evidence="4" id="KW-1003">Cell membrane</keyword>
<evidence type="ECO:0000256" key="2">
    <source>
        <dbReference type="ARBA" id="ARBA00010145"/>
    </source>
</evidence>
<comment type="similarity">
    <text evidence="2">Belongs to the auxin efflux carrier (TC 2.A.69) family.</text>
</comment>
<proteinExistence type="inferred from homology"/>
<evidence type="ECO:0000256" key="8">
    <source>
        <dbReference type="SAM" id="Phobius"/>
    </source>
</evidence>
<feature type="transmembrane region" description="Helical" evidence="8">
    <location>
        <begin position="241"/>
        <end position="269"/>
    </location>
</feature>
<accession>A0ABN3Y6D7</accession>
<dbReference type="Proteomes" id="UP001501577">
    <property type="component" value="Unassembled WGS sequence"/>
</dbReference>
<evidence type="ECO:0000313" key="9">
    <source>
        <dbReference type="EMBL" id="GAA3020910.1"/>
    </source>
</evidence>
<protein>
    <submittedName>
        <fullName evidence="9">AEC family transporter</fullName>
    </submittedName>
</protein>
<dbReference type="Gene3D" id="1.20.1530.20">
    <property type="match status" value="1"/>
</dbReference>
<evidence type="ECO:0000256" key="7">
    <source>
        <dbReference type="ARBA" id="ARBA00023136"/>
    </source>
</evidence>
<evidence type="ECO:0000256" key="1">
    <source>
        <dbReference type="ARBA" id="ARBA00004651"/>
    </source>
</evidence>
<keyword evidence="6 8" id="KW-1133">Transmembrane helix</keyword>
<feature type="transmembrane region" description="Helical" evidence="8">
    <location>
        <begin position="129"/>
        <end position="149"/>
    </location>
</feature>
<name>A0ABN3Y6D7_9ENTE</name>
<dbReference type="InterPro" id="IPR004776">
    <property type="entry name" value="Mem_transp_PIN-like"/>
</dbReference>
<feature type="transmembrane region" description="Helical" evidence="8">
    <location>
        <begin position="6"/>
        <end position="22"/>
    </location>
</feature>
<evidence type="ECO:0000313" key="10">
    <source>
        <dbReference type="Proteomes" id="UP001501577"/>
    </source>
</evidence>
<dbReference type="Pfam" id="PF03547">
    <property type="entry name" value="Mem_trans"/>
    <property type="match status" value="1"/>
</dbReference>
<reference evidence="9 10" key="1">
    <citation type="journal article" date="2019" name="Int. J. Syst. Evol. Microbiol.">
        <title>The Global Catalogue of Microorganisms (GCM) 10K type strain sequencing project: providing services to taxonomists for standard genome sequencing and annotation.</title>
        <authorList>
            <consortium name="The Broad Institute Genomics Platform"/>
            <consortium name="The Broad Institute Genome Sequencing Center for Infectious Disease"/>
            <person name="Wu L."/>
            <person name="Ma J."/>
        </authorList>
    </citation>
    <scope>NUCLEOTIDE SEQUENCE [LARGE SCALE GENOMIC DNA]</scope>
    <source>
        <strain evidence="9 10">JCM 8736</strain>
    </source>
</reference>
<keyword evidence="7 8" id="KW-0472">Membrane</keyword>
<dbReference type="InterPro" id="IPR038770">
    <property type="entry name" value="Na+/solute_symporter_sf"/>
</dbReference>
<evidence type="ECO:0000256" key="3">
    <source>
        <dbReference type="ARBA" id="ARBA00022448"/>
    </source>
</evidence>